<evidence type="ECO:0000256" key="9">
    <source>
        <dbReference type="ARBA" id="ARBA00022786"/>
    </source>
</evidence>
<dbReference type="GO" id="GO:0016020">
    <property type="term" value="C:membrane"/>
    <property type="evidence" value="ECO:0007669"/>
    <property type="project" value="UniProtKB-SubCell"/>
</dbReference>
<evidence type="ECO:0000256" key="6">
    <source>
        <dbReference type="ARBA" id="ARBA00022692"/>
    </source>
</evidence>
<feature type="domain" description="RING-type" evidence="14">
    <location>
        <begin position="58"/>
        <end position="100"/>
    </location>
</feature>
<organism evidence="16">
    <name type="scientific">Selaginella moellendorffii</name>
    <name type="common">Spikemoss</name>
    <dbReference type="NCBI Taxonomy" id="88036"/>
    <lineage>
        <taxon>Eukaryota</taxon>
        <taxon>Viridiplantae</taxon>
        <taxon>Streptophyta</taxon>
        <taxon>Embryophyta</taxon>
        <taxon>Tracheophyta</taxon>
        <taxon>Lycopodiopsida</taxon>
        <taxon>Selaginellales</taxon>
        <taxon>Selaginellaceae</taxon>
        <taxon>Selaginella</taxon>
    </lineage>
</organism>
<dbReference type="FunCoup" id="D8RWZ1">
    <property type="interactions" value="1015"/>
</dbReference>
<dbReference type="PROSITE" id="PS50089">
    <property type="entry name" value="ZF_RING_2"/>
    <property type="match status" value="1"/>
</dbReference>
<dbReference type="GO" id="GO:0008270">
    <property type="term" value="F:zinc ion binding"/>
    <property type="evidence" value="ECO:0007669"/>
    <property type="project" value="UniProtKB-KW"/>
</dbReference>
<evidence type="ECO:0000256" key="10">
    <source>
        <dbReference type="ARBA" id="ARBA00022833"/>
    </source>
</evidence>
<keyword evidence="16" id="KW-1185">Reference proteome</keyword>
<accession>D8RWZ1</accession>
<comment type="pathway">
    <text evidence="3">Protein modification; protein ubiquitination.</text>
</comment>
<protein>
    <recommendedName>
        <fullName evidence="4">RING-type E3 ubiquitin transferase</fullName>
        <ecNumber evidence="4">2.3.2.27</ecNumber>
    </recommendedName>
</protein>
<dbReference type="HOGENOM" id="CLU_013137_21_1_1"/>
<dbReference type="InterPro" id="IPR044600">
    <property type="entry name" value="ATL1/ATL16-like"/>
</dbReference>
<dbReference type="Gramene" id="EFJ23170">
    <property type="protein sequence ID" value="EFJ23170"/>
    <property type="gene ID" value="SELMODRAFT_103814"/>
</dbReference>
<dbReference type="AlphaFoldDB" id="D8RWZ1"/>
<evidence type="ECO:0000256" key="12">
    <source>
        <dbReference type="ARBA" id="ARBA00023136"/>
    </source>
</evidence>
<dbReference type="InParanoid" id="D8RWZ1"/>
<keyword evidence="5" id="KW-0808">Transferase</keyword>
<evidence type="ECO:0000256" key="13">
    <source>
        <dbReference type="PROSITE-ProRule" id="PRU00175"/>
    </source>
</evidence>
<dbReference type="FunFam" id="3.30.40.10:FF:000187">
    <property type="entry name" value="E3 ubiquitin-protein ligase ATL6"/>
    <property type="match status" value="1"/>
</dbReference>
<evidence type="ECO:0000256" key="7">
    <source>
        <dbReference type="ARBA" id="ARBA00022723"/>
    </source>
</evidence>
<evidence type="ECO:0000256" key="4">
    <source>
        <dbReference type="ARBA" id="ARBA00012483"/>
    </source>
</evidence>
<evidence type="ECO:0000313" key="16">
    <source>
        <dbReference type="Proteomes" id="UP000001514"/>
    </source>
</evidence>
<dbReference type="PANTHER" id="PTHR46913:SF1">
    <property type="entry name" value="RING-H2 FINGER PROTEIN ATL16"/>
    <property type="match status" value="1"/>
</dbReference>
<evidence type="ECO:0000256" key="2">
    <source>
        <dbReference type="ARBA" id="ARBA00004167"/>
    </source>
</evidence>
<dbReference type="EC" id="2.3.2.27" evidence="4"/>
<dbReference type="CDD" id="cd16461">
    <property type="entry name" value="RING-H2_EL5-like"/>
    <property type="match status" value="1"/>
</dbReference>
<evidence type="ECO:0000259" key="14">
    <source>
        <dbReference type="PROSITE" id="PS50089"/>
    </source>
</evidence>
<comment type="catalytic activity">
    <reaction evidence="1">
        <text>S-ubiquitinyl-[E2 ubiquitin-conjugating enzyme]-L-cysteine + [acceptor protein]-L-lysine = [E2 ubiquitin-conjugating enzyme]-L-cysteine + N(6)-ubiquitinyl-[acceptor protein]-L-lysine.</text>
        <dbReference type="EC" id="2.3.2.27"/>
    </reaction>
</comment>
<dbReference type="GO" id="GO:0016567">
    <property type="term" value="P:protein ubiquitination"/>
    <property type="evidence" value="ECO:0007669"/>
    <property type="project" value="UniProtKB-UniPathway"/>
</dbReference>
<keyword evidence="6" id="KW-0812">Transmembrane</keyword>
<dbReference type="InterPro" id="IPR013083">
    <property type="entry name" value="Znf_RING/FYVE/PHD"/>
</dbReference>
<evidence type="ECO:0000313" key="15">
    <source>
        <dbReference type="EMBL" id="EFJ23170.1"/>
    </source>
</evidence>
<keyword evidence="8 13" id="KW-0863">Zinc-finger</keyword>
<proteinExistence type="predicted"/>
<name>D8RWZ1_SELML</name>
<feature type="non-terminal residue" evidence="15">
    <location>
        <position position="103"/>
    </location>
</feature>
<dbReference type="KEGG" id="smo:SELMODRAFT_103814"/>
<dbReference type="Pfam" id="PF13639">
    <property type="entry name" value="zf-RING_2"/>
    <property type="match status" value="1"/>
</dbReference>
<dbReference type="PANTHER" id="PTHR46913">
    <property type="entry name" value="RING-H2 FINGER PROTEIN ATL16"/>
    <property type="match status" value="1"/>
</dbReference>
<dbReference type="Proteomes" id="UP000001514">
    <property type="component" value="Unassembled WGS sequence"/>
</dbReference>
<keyword evidence="12" id="KW-0472">Membrane</keyword>
<keyword evidence="7" id="KW-0479">Metal-binding</keyword>
<reference evidence="15 16" key="1">
    <citation type="journal article" date="2011" name="Science">
        <title>The Selaginella genome identifies genetic changes associated with the evolution of vascular plants.</title>
        <authorList>
            <person name="Banks J.A."/>
            <person name="Nishiyama T."/>
            <person name="Hasebe M."/>
            <person name="Bowman J.L."/>
            <person name="Gribskov M."/>
            <person name="dePamphilis C."/>
            <person name="Albert V.A."/>
            <person name="Aono N."/>
            <person name="Aoyama T."/>
            <person name="Ambrose B.A."/>
            <person name="Ashton N.W."/>
            <person name="Axtell M.J."/>
            <person name="Barker E."/>
            <person name="Barker M.S."/>
            <person name="Bennetzen J.L."/>
            <person name="Bonawitz N.D."/>
            <person name="Chapple C."/>
            <person name="Cheng C."/>
            <person name="Correa L.G."/>
            <person name="Dacre M."/>
            <person name="DeBarry J."/>
            <person name="Dreyer I."/>
            <person name="Elias M."/>
            <person name="Engstrom E.M."/>
            <person name="Estelle M."/>
            <person name="Feng L."/>
            <person name="Finet C."/>
            <person name="Floyd S.K."/>
            <person name="Frommer W.B."/>
            <person name="Fujita T."/>
            <person name="Gramzow L."/>
            <person name="Gutensohn M."/>
            <person name="Harholt J."/>
            <person name="Hattori M."/>
            <person name="Heyl A."/>
            <person name="Hirai T."/>
            <person name="Hiwatashi Y."/>
            <person name="Ishikawa M."/>
            <person name="Iwata M."/>
            <person name="Karol K.G."/>
            <person name="Koehler B."/>
            <person name="Kolukisaoglu U."/>
            <person name="Kubo M."/>
            <person name="Kurata T."/>
            <person name="Lalonde S."/>
            <person name="Li K."/>
            <person name="Li Y."/>
            <person name="Litt A."/>
            <person name="Lyons E."/>
            <person name="Manning G."/>
            <person name="Maruyama T."/>
            <person name="Michael T.P."/>
            <person name="Mikami K."/>
            <person name="Miyazaki S."/>
            <person name="Morinaga S."/>
            <person name="Murata T."/>
            <person name="Mueller-Roeber B."/>
            <person name="Nelson D.R."/>
            <person name="Obara M."/>
            <person name="Oguri Y."/>
            <person name="Olmstead R.G."/>
            <person name="Onodera N."/>
            <person name="Petersen B.L."/>
            <person name="Pils B."/>
            <person name="Prigge M."/>
            <person name="Rensing S.A."/>
            <person name="Riano-Pachon D.M."/>
            <person name="Roberts A.W."/>
            <person name="Sato Y."/>
            <person name="Scheller H.V."/>
            <person name="Schulz B."/>
            <person name="Schulz C."/>
            <person name="Shakirov E.V."/>
            <person name="Shibagaki N."/>
            <person name="Shinohara N."/>
            <person name="Shippen D.E."/>
            <person name="Soerensen I."/>
            <person name="Sotooka R."/>
            <person name="Sugimoto N."/>
            <person name="Sugita M."/>
            <person name="Sumikawa N."/>
            <person name="Tanurdzic M."/>
            <person name="Theissen G."/>
            <person name="Ulvskov P."/>
            <person name="Wakazuki S."/>
            <person name="Weng J.K."/>
            <person name="Willats W.W."/>
            <person name="Wipf D."/>
            <person name="Wolf P.G."/>
            <person name="Yang L."/>
            <person name="Zimmer A.D."/>
            <person name="Zhu Q."/>
            <person name="Mitros T."/>
            <person name="Hellsten U."/>
            <person name="Loque D."/>
            <person name="Otillar R."/>
            <person name="Salamov A."/>
            <person name="Schmutz J."/>
            <person name="Shapiro H."/>
            <person name="Lindquist E."/>
            <person name="Lucas S."/>
            <person name="Rokhsar D."/>
            <person name="Grigoriev I.V."/>
        </authorList>
    </citation>
    <scope>NUCLEOTIDE SEQUENCE [LARGE SCALE GENOMIC DNA]</scope>
</reference>
<dbReference type="SMART" id="SM00184">
    <property type="entry name" value="RING"/>
    <property type="match status" value="1"/>
</dbReference>
<dbReference type="InterPro" id="IPR001841">
    <property type="entry name" value="Znf_RING"/>
</dbReference>
<keyword evidence="9" id="KW-0833">Ubl conjugation pathway</keyword>
<dbReference type="eggNOG" id="KOG0800">
    <property type="taxonomic scope" value="Eukaryota"/>
</dbReference>
<evidence type="ECO:0000256" key="5">
    <source>
        <dbReference type="ARBA" id="ARBA00022679"/>
    </source>
</evidence>
<dbReference type="EMBL" id="GL377593">
    <property type="protein sequence ID" value="EFJ23170.1"/>
    <property type="molecule type" value="Genomic_DNA"/>
</dbReference>
<evidence type="ECO:0000256" key="8">
    <source>
        <dbReference type="ARBA" id="ARBA00022771"/>
    </source>
</evidence>
<comment type="subcellular location">
    <subcellularLocation>
        <location evidence="2">Membrane</location>
        <topology evidence="2">Single-pass membrane protein</topology>
    </subcellularLocation>
</comment>
<gene>
    <name evidence="15" type="ORF">SELMODRAFT_103814</name>
</gene>
<dbReference type="UniPathway" id="UPA00143"/>
<dbReference type="GO" id="GO:0061630">
    <property type="term" value="F:ubiquitin protein ligase activity"/>
    <property type="evidence" value="ECO:0007669"/>
    <property type="project" value="UniProtKB-EC"/>
</dbReference>
<sequence length="103" mass="11640">MRFTVEPGIAANGVVVPSKGLDKEVLESLPIFFYTKKDGEVVKEGEREEEEEEEILECAVCLSEFEENEAGRRLPKCGHVFHTECIDMWFSSHSTCPLCRTSV</sequence>
<keyword evidence="10" id="KW-0862">Zinc</keyword>
<dbReference type="Gene3D" id="3.30.40.10">
    <property type="entry name" value="Zinc/RING finger domain, C3HC4 (zinc finger)"/>
    <property type="match status" value="1"/>
</dbReference>
<evidence type="ECO:0000256" key="3">
    <source>
        <dbReference type="ARBA" id="ARBA00004906"/>
    </source>
</evidence>
<evidence type="ECO:0000256" key="1">
    <source>
        <dbReference type="ARBA" id="ARBA00000900"/>
    </source>
</evidence>
<evidence type="ECO:0000256" key="11">
    <source>
        <dbReference type="ARBA" id="ARBA00022989"/>
    </source>
</evidence>
<dbReference type="SUPFAM" id="SSF57850">
    <property type="entry name" value="RING/U-box"/>
    <property type="match status" value="1"/>
</dbReference>
<dbReference type="OMA" id="NHAFHIY"/>
<keyword evidence="11" id="KW-1133">Transmembrane helix</keyword>